<proteinExistence type="predicted"/>
<feature type="region of interest" description="Disordered" evidence="5">
    <location>
        <begin position="531"/>
        <end position="638"/>
    </location>
</feature>
<feature type="compositionally biased region" description="Low complexity" evidence="5">
    <location>
        <begin position="254"/>
        <end position="263"/>
    </location>
</feature>
<dbReference type="GO" id="GO:0005737">
    <property type="term" value="C:cytoplasm"/>
    <property type="evidence" value="ECO:0007669"/>
    <property type="project" value="UniProtKB-SubCell"/>
</dbReference>
<dbReference type="Pfam" id="PF13855">
    <property type="entry name" value="LRR_8"/>
    <property type="match status" value="1"/>
</dbReference>
<dbReference type="EMBL" id="SEKV01000218">
    <property type="protein sequence ID" value="TFY61194.1"/>
    <property type="molecule type" value="Genomic_DNA"/>
</dbReference>
<name>A0A4Y9YF64_9APHY</name>
<dbReference type="InterPro" id="IPR003591">
    <property type="entry name" value="Leu-rich_rpt_typical-subtyp"/>
</dbReference>
<dbReference type="AlphaFoldDB" id="A0A4Y9YF64"/>
<evidence type="ECO:0000256" key="3">
    <source>
        <dbReference type="ARBA" id="ARBA00022614"/>
    </source>
</evidence>
<dbReference type="InterPro" id="IPR001611">
    <property type="entry name" value="Leu-rich_rpt"/>
</dbReference>
<dbReference type="STRING" id="34475.A0A4Y9YF64"/>
<dbReference type="PANTHER" id="PTHR15454:SF69">
    <property type="entry name" value="SERINE_THREONINE-PROTEIN KINASE 11-INTERACTING PROTEIN"/>
    <property type="match status" value="1"/>
</dbReference>
<keyword evidence="4" id="KW-0677">Repeat</keyword>
<comment type="subcellular location">
    <subcellularLocation>
        <location evidence="1">Cytoplasm</location>
    </subcellularLocation>
</comment>
<feature type="region of interest" description="Disordered" evidence="5">
    <location>
        <begin position="688"/>
        <end position="724"/>
    </location>
</feature>
<feature type="compositionally biased region" description="Low complexity" evidence="5">
    <location>
        <begin position="542"/>
        <end position="565"/>
    </location>
</feature>
<evidence type="ECO:0000313" key="7">
    <source>
        <dbReference type="Proteomes" id="UP000298390"/>
    </source>
</evidence>
<dbReference type="PANTHER" id="PTHR15454">
    <property type="entry name" value="NISCHARIN RELATED"/>
    <property type="match status" value="1"/>
</dbReference>
<dbReference type="InterPro" id="IPR032675">
    <property type="entry name" value="LRR_dom_sf"/>
</dbReference>
<dbReference type="Proteomes" id="UP000298390">
    <property type="component" value="Unassembled WGS sequence"/>
</dbReference>
<evidence type="ECO:0000313" key="6">
    <source>
        <dbReference type="EMBL" id="TFY61194.1"/>
    </source>
</evidence>
<keyword evidence="3" id="KW-0433">Leucine-rich repeat</keyword>
<evidence type="ECO:0000256" key="5">
    <source>
        <dbReference type="SAM" id="MobiDB-lite"/>
    </source>
</evidence>
<evidence type="ECO:0000256" key="4">
    <source>
        <dbReference type="ARBA" id="ARBA00022737"/>
    </source>
</evidence>
<accession>A0A4Y9YF64</accession>
<feature type="compositionally biased region" description="Acidic residues" evidence="5">
    <location>
        <begin position="276"/>
        <end position="286"/>
    </location>
</feature>
<reference evidence="6 7" key="1">
    <citation type="submission" date="2019-01" db="EMBL/GenBank/DDBJ databases">
        <title>Genome sequencing of the rare red list fungi Fomitopsis rosea.</title>
        <authorList>
            <person name="Buettner E."/>
            <person name="Kellner H."/>
        </authorList>
    </citation>
    <scope>NUCLEOTIDE SEQUENCE [LARGE SCALE GENOMIC DNA]</scope>
    <source>
        <strain evidence="6 7">DSM 105464</strain>
    </source>
</reference>
<feature type="compositionally biased region" description="Polar residues" evidence="5">
    <location>
        <begin position="588"/>
        <end position="600"/>
    </location>
</feature>
<comment type="caution">
    <text evidence="6">The sequence shown here is derived from an EMBL/GenBank/DDBJ whole genome shotgun (WGS) entry which is preliminary data.</text>
</comment>
<evidence type="ECO:0000256" key="1">
    <source>
        <dbReference type="ARBA" id="ARBA00004496"/>
    </source>
</evidence>
<feature type="compositionally biased region" description="Low complexity" evidence="5">
    <location>
        <begin position="287"/>
        <end position="297"/>
    </location>
</feature>
<evidence type="ECO:0000256" key="2">
    <source>
        <dbReference type="ARBA" id="ARBA00022490"/>
    </source>
</evidence>
<dbReference type="SMART" id="SM00369">
    <property type="entry name" value="LRR_TYP"/>
    <property type="match status" value="3"/>
</dbReference>
<feature type="compositionally biased region" description="Basic and acidic residues" evidence="5">
    <location>
        <begin position="577"/>
        <end position="587"/>
    </location>
</feature>
<sequence>MENEPGDEYIRRIASYIRTHEQGLAAAAIPRRRRGKPAAAEPSVFNPLTWFASDVAAPSTAKPVILSYDSHHLFYLLMRLEALGIDVGSLDVRVDSPSRPMNYINIFPASDKSDALSLMSFRSSLSAVSKLSLGASWFRAPPPSLDTELKYIYSSFTKLPALALHAPEAKLIAELATESPNENALPMDAFKTLQTLQCTDIDPRTLLGWDRLAESLWSLTIKNSGLEDVSDIFIGAVLDDQARREGRVKDSRTRTLPRSLSRPHSFYNGSRLPESVPEDAEDEDDSPPQSSLEDPSSNLQEYPSPTAETPPNAEDQLPTPEQTPKPSQPTELPSLKWAFLRHLSLADNSLTFLPTSPLRYLTSLTHLDLSSNLLVSVPPGLQSLYNLTSLNLSDNMIDSVLGIYTVLGQVLYLNLSKNRLESICGLERLLALERVDLRHNLLEESAEVGRLATLPNIAEVWIEGNPFTEIEEGYRIRCFDHFTKEGKSVLLDGAPPSFYEKMYLTSPPPQQMTSSRPQSVAYTPPVVAVGSPVRNGASPMNASPQPGSSSHPSPPSNAASPHIAAVHARGRRKKNKRIVELDGEHSTSDAGSSRTTSQARVGSEAGARADRTRSPKSAKAPLPSAPEPPSQAGPSRVGGDLSLALAAAPITTAIVRPIPKSRHSRHFTEHAPTSFAMSEDNADAALQRGGSLRKSGTMSRSAKRRSRISASMYTPAGEGTEEVDQFKEADAFRARIETLRSDMGDGWLKVFNQSQLSSPGVPSG</sequence>
<dbReference type="PROSITE" id="PS51450">
    <property type="entry name" value="LRR"/>
    <property type="match status" value="3"/>
</dbReference>
<dbReference type="Gene3D" id="3.80.10.10">
    <property type="entry name" value="Ribonuclease Inhibitor"/>
    <property type="match status" value="2"/>
</dbReference>
<organism evidence="6 7">
    <name type="scientific">Rhodofomes roseus</name>
    <dbReference type="NCBI Taxonomy" id="34475"/>
    <lineage>
        <taxon>Eukaryota</taxon>
        <taxon>Fungi</taxon>
        <taxon>Dikarya</taxon>
        <taxon>Basidiomycota</taxon>
        <taxon>Agaricomycotina</taxon>
        <taxon>Agaricomycetes</taxon>
        <taxon>Polyporales</taxon>
        <taxon>Rhodofomes</taxon>
    </lineage>
</organism>
<feature type="compositionally biased region" description="Polar residues" evidence="5">
    <location>
        <begin position="298"/>
        <end position="309"/>
    </location>
</feature>
<dbReference type="SUPFAM" id="SSF52058">
    <property type="entry name" value="L domain-like"/>
    <property type="match status" value="1"/>
</dbReference>
<protein>
    <submittedName>
        <fullName evidence="6">Uncharacterized protein</fullName>
    </submittedName>
</protein>
<feature type="compositionally biased region" description="Basic and acidic residues" evidence="5">
    <location>
        <begin position="243"/>
        <end position="253"/>
    </location>
</feature>
<keyword evidence="2" id="KW-0963">Cytoplasm</keyword>
<gene>
    <name evidence="6" type="ORF">EVJ58_g4664</name>
</gene>
<feature type="region of interest" description="Disordered" evidence="5">
    <location>
        <begin position="243"/>
        <end position="331"/>
    </location>
</feature>